<keyword evidence="1" id="KW-0732">Signal</keyword>
<feature type="chain" id="PRO_5014420620" evidence="1">
    <location>
        <begin position="24"/>
        <end position="216"/>
    </location>
</feature>
<accession>A0A2J7ZQ34</accession>
<protein>
    <submittedName>
        <fullName evidence="2">Uncharacterized protein</fullName>
    </submittedName>
</protein>
<proteinExistence type="predicted"/>
<name>A0A2J7ZQ34_9CHLO</name>
<dbReference type="OrthoDB" id="540503at2759"/>
<evidence type="ECO:0000256" key="1">
    <source>
        <dbReference type="SAM" id="SignalP"/>
    </source>
</evidence>
<reference evidence="2 3" key="1">
    <citation type="journal article" date="2017" name="Mol. Biol. Evol.">
        <title>The 4-celled Tetrabaena socialis nuclear genome reveals the essential components for genetic control of cell number at the origin of multicellularity in the volvocine lineage.</title>
        <authorList>
            <person name="Featherston J."/>
            <person name="Arakaki Y."/>
            <person name="Hanschen E.R."/>
            <person name="Ferris P.J."/>
            <person name="Michod R.E."/>
            <person name="Olson B.J.S.C."/>
            <person name="Nozaki H."/>
            <person name="Durand P.M."/>
        </authorList>
    </citation>
    <scope>NUCLEOTIDE SEQUENCE [LARGE SCALE GENOMIC DNA]</scope>
    <source>
        <strain evidence="2 3">NIES-571</strain>
    </source>
</reference>
<comment type="caution">
    <text evidence="2">The sequence shown here is derived from an EMBL/GenBank/DDBJ whole genome shotgun (WGS) entry which is preliminary data.</text>
</comment>
<evidence type="ECO:0000313" key="3">
    <source>
        <dbReference type="Proteomes" id="UP000236333"/>
    </source>
</evidence>
<feature type="signal peptide" evidence="1">
    <location>
        <begin position="1"/>
        <end position="23"/>
    </location>
</feature>
<sequence length="216" mass="22499">MAPRKGPNRGVWVILLLAQAVVAVAVVMLLHTRQAHPAVSLTASPTDRPGIIREGEHLSQQLDNWRRRATAAAVEVDQVLGLGGGSTPAASTTSATASATSATTAVAAASDATCQPNGHPVTTVAPINPAYLMRPAAEVEAENAEFAGLLGRHSNERREVMLGLANAVMICKNATLCWWNGGNILESFLEILERSNITNHLIGVTDEEAANGGVGG</sequence>
<dbReference type="Proteomes" id="UP000236333">
    <property type="component" value="Unassembled WGS sequence"/>
</dbReference>
<evidence type="ECO:0000313" key="2">
    <source>
        <dbReference type="EMBL" id="PNH02384.1"/>
    </source>
</evidence>
<organism evidence="2 3">
    <name type="scientific">Tetrabaena socialis</name>
    <dbReference type="NCBI Taxonomy" id="47790"/>
    <lineage>
        <taxon>Eukaryota</taxon>
        <taxon>Viridiplantae</taxon>
        <taxon>Chlorophyta</taxon>
        <taxon>core chlorophytes</taxon>
        <taxon>Chlorophyceae</taxon>
        <taxon>CS clade</taxon>
        <taxon>Chlamydomonadales</taxon>
        <taxon>Tetrabaenaceae</taxon>
        <taxon>Tetrabaena</taxon>
    </lineage>
</organism>
<gene>
    <name evidence="2" type="ORF">TSOC_011648</name>
</gene>
<keyword evidence="3" id="KW-1185">Reference proteome</keyword>
<dbReference type="AlphaFoldDB" id="A0A2J7ZQ34"/>
<dbReference type="EMBL" id="PGGS01000665">
    <property type="protein sequence ID" value="PNH02384.1"/>
    <property type="molecule type" value="Genomic_DNA"/>
</dbReference>